<sequence length="127" mass="13967">MSNELSNKNTGSQLTDGGTGASLTRELVSQMTPEQRQKYAGKALEALIDRESSDEDMRRRHAAADVGIARDIETARELDKGRPDFSITSTHKTASGETRVTITKSSNKLMFVGMVVIAIIFFVLFSR</sequence>
<gene>
    <name evidence="3" type="ORF">EA655_11115</name>
</gene>
<comment type="caution">
    <text evidence="3">The sequence shown here is derived from an EMBL/GenBank/DDBJ whole genome shotgun (WGS) entry which is preliminary data.</text>
</comment>
<evidence type="ECO:0000313" key="4">
    <source>
        <dbReference type="Proteomes" id="UP000294164"/>
    </source>
</evidence>
<dbReference type="Proteomes" id="UP000294164">
    <property type="component" value="Unassembled WGS sequence"/>
</dbReference>
<keyword evidence="2" id="KW-1133">Transmembrane helix</keyword>
<keyword evidence="2" id="KW-0472">Membrane</keyword>
<dbReference type="AlphaFoldDB" id="A0A4Q8M2R4"/>
<dbReference type="EMBL" id="SHMG01000006">
    <property type="protein sequence ID" value="TAA41487.1"/>
    <property type="molecule type" value="Genomic_DNA"/>
</dbReference>
<feature type="compositionally biased region" description="Polar residues" evidence="1">
    <location>
        <begin position="1"/>
        <end position="16"/>
    </location>
</feature>
<reference evidence="3 4" key="1">
    <citation type="submission" date="2019-02" db="EMBL/GenBank/DDBJ databases">
        <title>WGS of Pseudoxanthomonas species novum from clinical isolates.</title>
        <authorList>
            <person name="Bernier A.-M."/>
            <person name="Bernard K."/>
            <person name="Vachon A."/>
        </authorList>
    </citation>
    <scope>NUCLEOTIDE SEQUENCE [LARGE SCALE GENOMIC DNA]</scope>
    <source>
        <strain evidence="3 4">NML130969</strain>
    </source>
</reference>
<dbReference type="RefSeq" id="WP_130534637.1">
    <property type="nucleotide sequence ID" value="NZ_SHMG01000006.1"/>
</dbReference>
<protein>
    <submittedName>
        <fullName evidence="3">Uncharacterized protein</fullName>
    </submittedName>
</protein>
<evidence type="ECO:0000256" key="1">
    <source>
        <dbReference type="SAM" id="MobiDB-lite"/>
    </source>
</evidence>
<proteinExistence type="predicted"/>
<accession>A0A4Q8M2R4</accession>
<organism evidence="3 4">
    <name type="scientific">Pseudoxanthomonas winnipegensis</name>
    <dbReference type="NCBI Taxonomy" id="2480810"/>
    <lineage>
        <taxon>Bacteria</taxon>
        <taxon>Pseudomonadati</taxon>
        <taxon>Pseudomonadota</taxon>
        <taxon>Gammaproteobacteria</taxon>
        <taxon>Lysobacterales</taxon>
        <taxon>Lysobacteraceae</taxon>
        <taxon>Pseudoxanthomonas</taxon>
    </lineage>
</organism>
<feature type="transmembrane region" description="Helical" evidence="2">
    <location>
        <begin position="109"/>
        <end position="126"/>
    </location>
</feature>
<evidence type="ECO:0000313" key="3">
    <source>
        <dbReference type="EMBL" id="TAA41487.1"/>
    </source>
</evidence>
<evidence type="ECO:0000256" key="2">
    <source>
        <dbReference type="SAM" id="Phobius"/>
    </source>
</evidence>
<keyword evidence="2" id="KW-0812">Transmembrane</keyword>
<feature type="region of interest" description="Disordered" evidence="1">
    <location>
        <begin position="1"/>
        <end position="36"/>
    </location>
</feature>
<name>A0A4Q8M2R4_9GAMM</name>